<keyword evidence="5" id="KW-0812">Transmembrane</keyword>
<dbReference type="CDD" id="cd02440">
    <property type="entry name" value="AdoMet_MTases"/>
    <property type="match status" value="1"/>
</dbReference>
<gene>
    <name evidence="7" type="ORF">A2786_06235</name>
</gene>
<dbReference type="EMBL" id="MHCJ01000001">
    <property type="protein sequence ID" value="OGY19106.1"/>
    <property type="molecule type" value="Genomic_DNA"/>
</dbReference>
<feature type="domain" description="PABS" evidence="6">
    <location>
        <begin position="211"/>
        <end position="450"/>
    </location>
</feature>
<comment type="similarity">
    <text evidence="1">Belongs to the spermidine/spermine synthase family.</text>
</comment>
<dbReference type="AlphaFoldDB" id="A0A1G1VUM1"/>
<evidence type="ECO:0000256" key="4">
    <source>
        <dbReference type="PROSITE-ProRule" id="PRU00354"/>
    </source>
</evidence>
<protein>
    <recommendedName>
        <fullName evidence="6">PABS domain-containing protein</fullName>
    </recommendedName>
</protein>
<name>A0A1G1VUM1_9BACT</name>
<evidence type="ECO:0000313" key="7">
    <source>
        <dbReference type="EMBL" id="OGY19106.1"/>
    </source>
</evidence>
<keyword evidence="2 4" id="KW-0808">Transferase</keyword>
<dbReference type="PANTHER" id="PTHR43317">
    <property type="entry name" value="THERMOSPERMINE SYNTHASE ACAULIS5"/>
    <property type="match status" value="1"/>
</dbReference>
<dbReference type="GO" id="GO:0006596">
    <property type="term" value="P:polyamine biosynthetic process"/>
    <property type="evidence" value="ECO:0007669"/>
    <property type="project" value="UniProtKB-UniRule"/>
</dbReference>
<feature type="transmembrane region" description="Helical" evidence="5">
    <location>
        <begin position="12"/>
        <end position="32"/>
    </location>
</feature>
<dbReference type="InterPro" id="IPR030374">
    <property type="entry name" value="PABS"/>
</dbReference>
<dbReference type="Gene3D" id="3.40.50.150">
    <property type="entry name" value="Vaccinia Virus protein VP39"/>
    <property type="match status" value="1"/>
</dbReference>
<dbReference type="Pfam" id="PF01564">
    <property type="entry name" value="Spermine_synth"/>
    <property type="match status" value="1"/>
</dbReference>
<dbReference type="PANTHER" id="PTHR43317:SF1">
    <property type="entry name" value="THERMOSPERMINE SYNTHASE ACAULIS5"/>
    <property type="match status" value="1"/>
</dbReference>
<dbReference type="PROSITE" id="PS51006">
    <property type="entry name" value="PABS_2"/>
    <property type="match status" value="1"/>
</dbReference>
<feature type="transmembrane region" description="Helical" evidence="5">
    <location>
        <begin position="152"/>
        <end position="172"/>
    </location>
</feature>
<feature type="transmembrane region" description="Helical" evidence="5">
    <location>
        <begin position="178"/>
        <end position="196"/>
    </location>
</feature>
<feature type="transmembrane region" description="Helical" evidence="5">
    <location>
        <begin position="38"/>
        <end position="64"/>
    </location>
</feature>
<evidence type="ECO:0000259" key="6">
    <source>
        <dbReference type="PROSITE" id="PS51006"/>
    </source>
</evidence>
<accession>A0A1G1VUM1</accession>
<dbReference type="Proteomes" id="UP000179233">
    <property type="component" value="Unassembled WGS sequence"/>
</dbReference>
<keyword evidence="5" id="KW-1133">Transmembrane helix</keyword>
<dbReference type="GO" id="GO:0010487">
    <property type="term" value="F:thermospermine synthase activity"/>
    <property type="evidence" value="ECO:0007669"/>
    <property type="project" value="TreeGrafter"/>
</dbReference>
<reference evidence="7 8" key="1">
    <citation type="journal article" date="2016" name="Nat. Commun.">
        <title>Thousands of microbial genomes shed light on interconnected biogeochemical processes in an aquifer system.</title>
        <authorList>
            <person name="Anantharaman K."/>
            <person name="Brown C.T."/>
            <person name="Hug L.A."/>
            <person name="Sharon I."/>
            <person name="Castelle C.J."/>
            <person name="Probst A.J."/>
            <person name="Thomas B.C."/>
            <person name="Singh A."/>
            <person name="Wilkins M.J."/>
            <person name="Karaoz U."/>
            <person name="Brodie E.L."/>
            <person name="Williams K.H."/>
            <person name="Hubbard S.S."/>
            <person name="Banfield J.F."/>
        </authorList>
    </citation>
    <scope>NUCLEOTIDE SEQUENCE [LARGE SCALE GENOMIC DNA]</scope>
</reference>
<feature type="transmembrane region" description="Helical" evidence="5">
    <location>
        <begin position="108"/>
        <end position="131"/>
    </location>
</feature>
<organism evidence="7 8">
    <name type="scientific">Candidatus Chisholmbacteria bacterium RIFCSPHIGHO2_01_FULL_52_32</name>
    <dbReference type="NCBI Taxonomy" id="1797591"/>
    <lineage>
        <taxon>Bacteria</taxon>
        <taxon>Candidatus Chisholmiibacteriota</taxon>
    </lineage>
</organism>
<dbReference type="NCBIfam" id="NF037959">
    <property type="entry name" value="MFS_SpdSyn"/>
    <property type="match status" value="1"/>
</dbReference>
<keyword evidence="5" id="KW-0472">Membrane</keyword>
<sequence>MAIEPAQFKQNLINVVIFICGAATLIVEVTAIRLLSPYFGATLFNLSSIISVIMIALAIGYWLGGKFADQKPSPTLLYGIVLVSGTEVLLLNMLSIFLLPILGGKLDLMAGPLLASLMLFFLPTLFLGMVSPIAIRIQTKGINTVGETAGRVFFFGTAGSVVGSLGAGFIFIPHFPVSKIIAGTGIVLVAVGLAGISRSLKTKALRKIGVLMLILGVLSGTVKPVRTEPDTLVEEDSMYQHIKIIKTQFQGGEGLLLMLDKTFAGARYLDSDELPFPYTRYHELYVLANKQAKRFLYLGGGTYVIPKKLLAERKDELEVVAVEIDPRLPELARLYFSLTDDPRLKLVTADARKFLSGNLGCYDMIFVDVFSMDFALPPHLATAEFFKIIEKHLCQRGTIVMNIATSIENKVPSFGLSIVKTFRHVFPNGEVIATRPTELSGLQNMLLWGVKDKTWKFDAANPEIRNSKTTEIRDIAWHRVDLSRFDLAPHKIFTDDYAPVEFFAAKMTKQLRK</sequence>
<proteinExistence type="inferred from homology"/>
<feature type="transmembrane region" description="Helical" evidence="5">
    <location>
        <begin position="76"/>
        <end position="102"/>
    </location>
</feature>
<comment type="caution">
    <text evidence="7">The sequence shown here is derived from an EMBL/GenBank/DDBJ whole genome shotgun (WGS) entry which is preliminary data.</text>
</comment>
<evidence type="ECO:0000256" key="2">
    <source>
        <dbReference type="ARBA" id="ARBA00022679"/>
    </source>
</evidence>
<evidence type="ECO:0000256" key="1">
    <source>
        <dbReference type="ARBA" id="ARBA00007867"/>
    </source>
</evidence>
<dbReference type="InterPro" id="IPR029063">
    <property type="entry name" value="SAM-dependent_MTases_sf"/>
</dbReference>
<feature type="active site" description="Proton acceptor" evidence="4">
    <location>
        <position position="368"/>
    </location>
</feature>
<keyword evidence="3 4" id="KW-0620">Polyamine biosynthesis</keyword>
<dbReference type="SUPFAM" id="SSF53335">
    <property type="entry name" value="S-adenosyl-L-methionine-dependent methyltransferases"/>
    <property type="match status" value="1"/>
</dbReference>
<evidence type="ECO:0000256" key="5">
    <source>
        <dbReference type="SAM" id="Phobius"/>
    </source>
</evidence>
<evidence type="ECO:0000256" key="3">
    <source>
        <dbReference type="ARBA" id="ARBA00023115"/>
    </source>
</evidence>
<evidence type="ECO:0000313" key="8">
    <source>
        <dbReference type="Proteomes" id="UP000179233"/>
    </source>
</evidence>